<proteinExistence type="predicted"/>
<dbReference type="SUPFAM" id="SSF51230">
    <property type="entry name" value="Single hybrid motif"/>
    <property type="match status" value="1"/>
</dbReference>
<dbReference type="Proteomes" id="UP001221597">
    <property type="component" value="Chromosome"/>
</dbReference>
<gene>
    <name evidence="1" type="ORF">P9989_04810</name>
</gene>
<dbReference type="EMBL" id="CP121671">
    <property type="protein sequence ID" value="WFT76894.1"/>
    <property type="molecule type" value="Genomic_DNA"/>
</dbReference>
<protein>
    <recommendedName>
        <fullName evidence="3">Biotin-requiring enzyme</fullName>
    </recommendedName>
</protein>
<dbReference type="Gene3D" id="2.40.50.100">
    <property type="match status" value="1"/>
</dbReference>
<evidence type="ECO:0008006" key="3">
    <source>
        <dbReference type="Google" id="ProtNLM"/>
    </source>
</evidence>
<organism evidence="1 2">
    <name type="scientific">Halobacillus naozhouensis</name>
    <dbReference type="NCBI Taxonomy" id="554880"/>
    <lineage>
        <taxon>Bacteria</taxon>
        <taxon>Bacillati</taxon>
        <taxon>Bacillota</taxon>
        <taxon>Bacilli</taxon>
        <taxon>Bacillales</taxon>
        <taxon>Bacillaceae</taxon>
        <taxon>Halobacillus</taxon>
    </lineage>
</organism>
<dbReference type="InterPro" id="IPR011053">
    <property type="entry name" value="Single_hybrid_motif"/>
</dbReference>
<name>A0ABY8J5Q4_9BACI</name>
<evidence type="ECO:0000313" key="2">
    <source>
        <dbReference type="Proteomes" id="UP001221597"/>
    </source>
</evidence>
<reference evidence="1 2" key="1">
    <citation type="submission" date="2023-04" db="EMBL/GenBank/DDBJ databases">
        <title>Genome sequence of Halobacillus naozhouensis KACC 21980.</title>
        <authorList>
            <person name="Kim S."/>
            <person name="Heo J."/>
            <person name="Kwon S.-W."/>
        </authorList>
    </citation>
    <scope>NUCLEOTIDE SEQUENCE [LARGE SCALE GENOMIC DNA]</scope>
    <source>
        <strain evidence="1 2">KCTC 13234</strain>
    </source>
</reference>
<accession>A0ABY8J5Q4</accession>
<evidence type="ECO:0000313" key="1">
    <source>
        <dbReference type="EMBL" id="WFT76894.1"/>
    </source>
</evidence>
<sequence>MRDLKSSEMVTSPCHGVVEDISIQINSRVYEWESLFTIKTDEGHRETVTIGLSGTVDSLEVQVDEEVVPGMVLAYIKEDIVVSGSD</sequence>
<keyword evidence="2" id="KW-1185">Reference proteome</keyword>